<keyword evidence="8" id="KW-1185">Reference proteome</keyword>
<dbReference type="Pfam" id="PF04117">
    <property type="entry name" value="Mpv17_PMP22"/>
    <property type="match status" value="1"/>
</dbReference>
<evidence type="ECO:0000256" key="1">
    <source>
        <dbReference type="ARBA" id="ARBA00004141"/>
    </source>
</evidence>
<dbReference type="EMBL" id="BRXW01000182">
    <property type="protein sequence ID" value="GMI12932.1"/>
    <property type="molecule type" value="Genomic_DNA"/>
</dbReference>
<evidence type="ECO:0000256" key="4">
    <source>
        <dbReference type="ARBA" id="ARBA00022989"/>
    </source>
</evidence>
<keyword evidence="5" id="KW-0472">Membrane</keyword>
<accession>A0A9W7KV88</accession>
<dbReference type="PANTHER" id="PTHR11266">
    <property type="entry name" value="PEROXISOMAL MEMBRANE PROTEIN 2, PXMP2 MPV17"/>
    <property type="match status" value="1"/>
</dbReference>
<evidence type="ECO:0000313" key="8">
    <source>
        <dbReference type="Proteomes" id="UP001165122"/>
    </source>
</evidence>
<comment type="subcellular location">
    <subcellularLocation>
        <location evidence="1">Membrane</location>
        <topology evidence="1">Multi-pass membrane protein</topology>
    </subcellularLocation>
</comment>
<dbReference type="Proteomes" id="UP001165122">
    <property type="component" value="Unassembled WGS sequence"/>
</dbReference>
<evidence type="ECO:0000256" key="6">
    <source>
        <dbReference type="RuleBase" id="RU363053"/>
    </source>
</evidence>
<dbReference type="InterPro" id="IPR007248">
    <property type="entry name" value="Mpv17_PMP22"/>
</dbReference>
<name>A0A9W7KV88_9STRA</name>
<dbReference type="OrthoDB" id="860at2759"/>
<reference evidence="8" key="1">
    <citation type="journal article" date="2023" name="Commun. Biol.">
        <title>Genome analysis of Parmales, the sister group of diatoms, reveals the evolutionary specialization of diatoms from phago-mixotrophs to photoautotrophs.</title>
        <authorList>
            <person name="Ban H."/>
            <person name="Sato S."/>
            <person name="Yoshikawa S."/>
            <person name="Yamada K."/>
            <person name="Nakamura Y."/>
            <person name="Ichinomiya M."/>
            <person name="Sato N."/>
            <person name="Blanc-Mathieu R."/>
            <person name="Endo H."/>
            <person name="Kuwata A."/>
            <person name="Ogata H."/>
        </authorList>
    </citation>
    <scope>NUCLEOTIDE SEQUENCE [LARGE SCALE GENOMIC DNA]</scope>
    <source>
        <strain evidence="8">NIES 3700</strain>
    </source>
</reference>
<dbReference type="PANTHER" id="PTHR11266:SF121">
    <property type="entry name" value="OS09G0315000 PROTEIN"/>
    <property type="match status" value="1"/>
</dbReference>
<dbReference type="AlphaFoldDB" id="A0A9W7KV88"/>
<comment type="caution">
    <text evidence="7">The sequence shown here is derived from an EMBL/GenBank/DDBJ whole genome shotgun (WGS) entry which is preliminary data.</text>
</comment>
<keyword evidence="4" id="KW-1133">Transmembrane helix</keyword>
<evidence type="ECO:0000256" key="2">
    <source>
        <dbReference type="ARBA" id="ARBA00006824"/>
    </source>
</evidence>
<protein>
    <submittedName>
        <fullName evidence="7">Uncharacterized protein</fullName>
    </submittedName>
</protein>
<sequence length="279" mass="31335">MLNPLPLLNLNDDGQQMINVDDNNNDNPTTAEASLAQTPSSTSRLLNGFIIFSSFAYILYTILTIDAGMTRGWTLQEQLYRLPYDNWRNYEDALEMSPIETKTTINVIIYLLGDWLSQTVFKGVDVLDFDAKRVVKNGFIGACFGPIVHLYYEWSDDVLPVDIGFNRLYKILMDQTLYLGVKCSIYIAAVGFLNGQKGPEIQDNVQTRIKPIMLAAWKFWPLVHCCTYSVIPARHRVLWVNCVDLFWNAILATKASGNIEEGGERGGGGGETETETKAT</sequence>
<comment type="similarity">
    <text evidence="2 6">Belongs to the peroxisomal membrane protein PXMP2/4 family.</text>
</comment>
<evidence type="ECO:0000256" key="5">
    <source>
        <dbReference type="ARBA" id="ARBA00023136"/>
    </source>
</evidence>
<dbReference type="GO" id="GO:0005737">
    <property type="term" value="C:cytoplasm"/>
    <property type="evidence" value="ECO:0007669"/>
    <property type="project" value="TreeGrafter"/>
</dbReference>
<keyword evidence="3" id="KW-0812">Transmembrane</keyword>
<evidence type="ECO:0000313" key="7">
    <source>
        <dbReference type="EMBL" id="GMI12932.1"/>
    </source>
</evidence>
<gene>
    <name evidence="7" type="ORF">TrLO_g3711</name>
</gene>
<dbReference type="GO" id="GO:0016020">
    <property type="term" value="C:membrane"/>
    <property type="evidence" value="ECO:0007669"/>
    <property type="project" value="UniProtKB-SubCell"/>
</dbReference>
<organism evidence="7 8">
    <name type="scientific">Triparma laevis f. longispina</name>
    <dbReference type="NCBI Taxonomy" id="1714387"/>
    <lineage>
        <taxon>Eukaryota</taxon>
        <taxon>Sar</taxon>
        <taxon>Stramenopiles</taxon>
        <taxon>Ochrophyta</taxon>
        <taxon>Bolidophyceae</taxon>
        <taxon>Parmales</taxon>
        <taxon>Triparmaceae</taxon>
        <taxon>Triparma</taxon>
    </lineage>
</organism>
<proteinExistence type="inferred from homology"/>
<evidence type="ECO:0000256" key="3">
    <source>
        <dbReference type="ARBA" id="ARBA00022692"/>
    </source>
</evidence>